<feature type="compositionally biased region" description="Low complexity" evidence="1">
    <location>
        <begin position="514"/>
        <end position="525"/>
    </location>
</feature>
<evidence type="ECO:0000313" key="3">
    <source>
        <dbReference type="Proteomes" id="UP001152795"/>
    </source>
</evidence>
<comment type="caution">
    <text evidence="2">The sequence shown here is derived from an EMBL/GenBank/DDBJ whole genome shotgun (WGS) entry which is preliminary data.</text>
</comment>
<feature type="compositionally biased region" description="Polar residues" evidence="1">
    <location>
        <begin position="576"/>
        <end position="596"/>
    </location>
</feature>
<dbReference type="SUPFAM" id="SSF48065">
    <property type="entry name" value="DBL homology domain (DH-domain)"/>
    <property type="match status" value="1"/>
</dbReference>
<dbReference type="InterPro" id="IPR000219">
    <property type="entry name" value="DH_dom"/>
</dbReference>
<keyword evidence="3" id="KW-1185">Reference proteome</keyword>
<dbReference type="Pfam" id="PF00621">
    <property type="entry name" value="RhoGEF"/>
    <property type="match status" value="1"/>
</dbReference>
<feature type="compositionally biased region" description="Basic and acidic residues" evidence="1">
    <location>
        <begin position="729"/>
        <end position="740"/>
    </location>
</feature>
<dbReference type="CDD" id="cd00160">
    <property type="entry name" value="RhoGEF"/>
    <property type="match status" value="1"/>
</dbReference>
<dbReference type="PANTHER" id="PTHR12673:SF159">
    <property type="entry name" value="LD03170P"/>
    <property type="match status" value="1"/>
</dbReference>
<feature type="compositionally biased region" description="Basic and acidic residues" evidence="1">
    <location>
        <begin position="684"/>
        <end position="695"/>
    </location>
</feature>
<name>A0A6S7G2A4_PARCT</name>
<accession>A0A6S7G2A4</accession>
<feature type="compositionally biased region" description="Polar residues" evidence="1">
    <location>
        <begin position="542"/>
        <end position="551"/>
    </location>
</feature>
<dbReference type="OrthoDB" id="5971274at2759"/>
<proteinExistence type="predicted"/>
<dbReference type="InterPro" id="IPR051092">
    <property type="entry name" value="FYVE_RhoGEF_PH"/>
</dbReference>
<feature type="compositionally biased region" description="Basic residues" evidence="1">
    <location>
        <begin position="526"/>
        <end position="537"/>
    </location>
</feature>
<evidence type="ECO:0000256" key="1">
    <source>
        <dbReference type="SAM" id="MobiDB-lite"/>
    </source>
</evidence>
<dbReference type="InterPro" id="IPR035899">
    <property type="entry name" value="DBL_dom_sf"/>
</dbReference>
<dbReference type="PROSITE" id="PS50010">
    <property type="entry name" value="DH_2"/>
    <property type="match status" value="1"/>
</dbReference>
<feature type="region of interest" description="Disordered" evidence="1">
    <location>
        <begin position="729"/>
        <end position="847"/>
    </location>
</feature>
<dbReference type="EMBL" id="CACRXK020000957">
    <property type="protein sequence ID" value="CAB3986048.1"/>
    <property type="molecule type" value="Genomic_DNA"/>
</dbReference>
<protein>
    <submittedName>
        <fullName evidence="2">Rho guanine nucleotide exchange factor 10-like isoform X2</fullName>
    </submittedName>
</protein>
<feature type="compositionally biased region" description="Basic and acidic residues" evidence="1">
    <location>
        <begin position="797"/>
        <end position="821"/>
    </location>
</feature>
<dbReference type="Proteomes" id="UP001152795">
    <property type="component" value="Unassembled WGS sequence"/>
</dbReference>
<reference evidence="2" key="1">
    <citation type="submission" date="2020-04" db="EMBL/GenBank/DDBJ databases">
        <authorList>
            <person name="Alioto T."/>
            <person name="Alioto T."/>
            <person name="Gomez Garrido J."/>
        </authorList>
    </citation>
    <scope>NUCLEOTIDE SEQUENCE</scope>
    <source>
        <strain evidence="2">A484AB</strain>
    </source>
</reference>
<dbReference type="GO" id="GO:0005737">
    <property type="term" value="C:cytoplasm"/>
    <property type="evidence" value="ECO:0007669"/>
    <property type="project" value="TreeGrafter"/>
</dbReference>
<evidence type="ECO:0000313" key="2">
    <source>
        <dbReference type="EMBL" id="CAB3986048.1"/>
    </source>
</evidence>
<dbReference type="SMART" id="SM00325">
    <property type="entry name" value="RhoGEF"/>
    <property type="match status" value="1"/>
</dbReference>
<sequence>MQEMNRNSEDNSDIWHLRKEYQDASKAMRSRKISCDNDKLPSCNKLNTQVEETSSMKTTVDTTPRLRRPGLVHRKTDPCPMTEFVRNNWNEEDANGGNLGRNVEEKKHATISEDDGVDMFDLKKNIPNEEPFLISSYDLAKRRLSLPISTLSTVEQIWNGSINMMFEDSDDTDNVSVETPIKNSHRPASCIKQLHNSPNMERRRRQSAWGRAHSLNHEMNKAPSKRRMSELPALSALATRRRSVPHTLSLPLGLRRRTSRAGSSSDHQNLNSSCLKAKNEMLATLSLSTWSENVSLKHNELSRRKSCHTGFGIMALKKKEEKRLMVAHEILQTEKNYIKALETLHEVFTEPLKNACVIPEKDIRTMFPKQLLAMKNGHEKFMNELDERLNNWKWQGVLGDIFAKLGNSYHVDFMTLYSEYVNNFPKSIAVINKYTRNSHKFKRFLEKCSNDPRCERLNISAFLLTPIQRLPRYVLLLRQLAKYTDPNHPDSFHIEISLEKMIDIINILNSSIQNSTRVARNTSTRRSSRKRRKRHIFKPKESVNSNLTSPRKSSDDSEWSEASAPSTPHAHDLPLSTDTTSPTAEQKSSDYGSLTNSETPPEPRSPSPSSSSSSKSSFLKVILRNSGESKRSKRRPVSTTEVEIIRRKDCSQTLPKDALTRSVSRDSIGSMLRHKFGSLRRRPRSSDENLDKNPSLERLNDCRMASFKYRRPTFPGDDSFNEINECSKSDSDFLEGKKPEGLNSGSSMESCTESREHLPLRRVHSSLSREHSPLSREPSSLSREHSPLSREPSLLSREQDHSDSDDSTTHHDSRPTSKLESDVIDNNNDDDKRTMSQQTRSCKDDATDAQLTRKKLGKRNSFTNAMKYFFLSKTRSSSSIPETVLDCVGVTKNQDHLYSSQFSKENISTLTTV</sequence>
<gene>
    <name evidence="2" type="ORF">PACLA_8A020770</name>
</gene>
<dbReference type="Gene3D" id="1.20.900.10">
    <property type="entry name" value="Dbl homology (DH) domain"/>
    <property type="match status" value="1"/>
</dbReference>
<feature type="region of interest" description="Disordered" evidence="1">
    <location>
        <begin position="514"/>
        <end position="618"/>
    </location>
</feature>
<feature type="compositionally biased region" description="Basic residues" evidence="1">
    <location>
        <begin position="674"/>
        <end position="683"/>
    </location>
</feature>
<organism evidence="2 3">
    <name type="scientific">Paramuricea clavata</name>
    <name type="common">Red gorgonian</name>
    <name type="synonym">Violescent sea-whip</name>
    <dbReference type="NCBI Taxonomy" id="317549"/>
    <lineage>
        <taxon>Eukaryota</taxon>
        <taxon>Metazoa</taxon>
        <taxon>Cnidaria</taxon>
        <taxon>Anthozoa</taxon>
        <taxon>Octocorallia</taxon>
        <taxon>Malacalcyonacea</taxon>
        <taxon>Plexauridae</taxon>
        <taxon>Paramuricea</taxon>
    </lineage>
</organism>
<dbReference type="PANTHER" id="PTHR12673">
    <property type="entry name" value="FACIOGENITAL DYSPLASIA PROTEIN"/>
    <property type="match status" value="1"/>
</dbReference>
<feature type="compositionally biased region" description="Low complexity" evidence="1">
    <location>
        <begin position="607"/>
        <end position="617"/>
    </location>
</feature>
<feature type="region of interest" description="Disordered" evidence="1">
    <location>
        <begin position="674"/>
        <end position="695"/>
    </location>
</feature>
<dbReference type="GO" id="GO:0005085">
    <property type="term" value="F:guanyl-nucleotide exchange factor activity"/>
    <property type="evidence" value="ECO:0007669"/>
    <property type="project" value="InterPro"/>
</dbReference>
<dbReference type="AlphaFoldDB" id="A0A6S7G2A4"/>